<organism evidence="2">
    <name type="scientific">marine sediment metagenome</name>
    <dbReference type="NCBI Taxonomy" id="412755"/>
    <lineage>
        <taxon>unclassified sequences</taxon>
        <taxon>metagenomes</taxon>
        <taxon>ecological metagenomes</taxon>
    </lineage>
</organism>
<feature type="region of interest" description="Disordered" evidence="1">
    <location>
        <begin position="1"/>
        <end position="20"/>
    </location>
</feature>
<sequence>PTPVPTFEEEREPTSKAIRDAESLRLRNAKGHRGNIVTNPLGASSTTGIAQLLGGTRKT</sequence>
<evidence type="ECO:0000313" key="2">
    <source>
        <dbReference type="EMBL" id="GAG08519.1"/>
    </source>
</evidence>
<name>X0URS2_9ZZZZ</name>
<proteinExistence type="predicted"/>
<feature type="non-terminal residue" evidence="2">
    <location>
        <position position="1"/>
    </location>
</feature>
<evidence type="ECO:0000256" key="1">
    <source>
        <dbReference type="SAM" id="MobiDB-lite"/>
    </source>
</evidence>
<comment type="caution">
    <text evidence="2">The sequence shown here is derived from an EMBL/GenBank/DDBJ whole genome shotgun (WGS) entry which is preliminary data.</text>
</comment>
<gene>
    <name evidence="2" type="ORF">S01H1_46510</name>
</gene>
<reference evidence="2" key="1">
    <citation type="journal article" date="2014" name="Front. Microbiol.">
        <title>High frequency of phylogenetically diverse reductive dehalogenase-homologous genes in deep subseafloor sedimentary metagenomes.</title>
        <authorList>
            <person name="Kawai M."/>
            <person name="Futagami T."/>
            <person name="Toyoda A."/>
            <person name="Takaki Y."/>
            <person name="Nishi S."/>
            <person name="Hori S."/>
            <person name="Arai W."/>
            <person name="Tsubouchi T."/>
            <person name="Morono Y."/>
            <person name="Uchiyama I."/>
            <person name="Ito T."/>
            <person name="Fujiyama A."/>
            <person name="Inagaki F."/>
            <person name="Takami H."/>
        </authorList>
    </citation>
    <scope>NUCLEOTIDE SEQUENCE</scope>
    <source>
        <strain evidence="2">Expedition CK06-06</strain>
    </source>
</reference>
<protein>
    <submittedName>
        <fullName evidence="2">Uncharacterized protein</fullName>
    </submittedName>
</protein>
<dbReference type="AlphaFoldDB" id="X0URS2"/>
<accession>X0URS2</accession>
<dbReference type="EMBL" id="BARS01029784">
    <property type="protein sequence ID" value="GAG08519.1"/>
    <property type="molecule type" value="Genomic_DNA"/>
</dbReference>